<feature type="domain" description="HTH araC/xylS-type" evidence="4">
    <location>
        <begin position="175"/>
        <end position="273"/>
    </location>
</feature>
<keyword evidence="3" id="KW-0804">Transcription</keyword>
<dbReference type="Pfam" id="PF02311">
    <property type="entry name" value="AraC_binding"/>
    <property type="match status" value="1"/>
</dbReference>
<dbReference type="Pfam" id="PF12833">
    <property type="entry name" value="HTH_18"/>
    <property type="match status" value="1"/>
</dbReference>
<keyword evidence="2" id="KW-0238">DNA-binding</keyword>
<dbReference type="PROSITE" id="PS00041">
    <property type="entry name" value="HTH_ARAC_FAMILY_1"/>
    <property type="match status" value="1"/>
</dbReference>
<dbReference type="InterPro" id="IPR009057">
    <property type="entry name" value="Homeodomain-like_sf"/>
</dbReference>
<name>A0A9D1SEZ2_9FIRM</name>
<dbReference type="PANTHER" id="PTHR43280">
    <property type="entry name" value="ARAC-FAMILY TRANSCRIPTIONAL REGULATOR"/>
    <property type="match status" value="1"/>
</dbReference>
<evidence type="ECO:0000256" key="3">
    <source>
        <dbReference type="ARBA" id="ARBA00023163"/>
    </source>
</evidence>
<dbReference type="InterPro" id="IPR018060">
    <property type="entry name" value="HTH_AraC"/>
</dbReference>
<organism evidence="5 6">
    <name type="scientific">Candidatus Ornithomonoglobus merdipullorum</name>
    <dbReference type="NCBI Taxonomy" id="2840895"/>
    <lineage>
        <taxon>Bacteria</taxon>
        <taxon>Bacillati</taxon>
        <taxon>Bacillota</taxon>
        <taxon>Clostridia</taxon>
        <taxon>Candidatus Ornithomonoglobus</taxon>
    </lineage>
</organism>
<dbReference type="PROSITE" id="PS01124">
    <property type="entry name" value="HTH_ARAC_FAMILY_2"/>
    <property type="match status" value="1"/>
</dbReference>
<dbReference type="SUPFAM" id="SSF46689">
    <property type="entry name" value="Homeodomain-like"/>
    <property type="match status" value="2"/>
</dbReference>
<comment type="caution">
    <text evidence="5">The sequence shown here is derived from an EMBL/GenBank/DDBJ whole genome shotgun (WGS) entry which is preliminary data.</text>
</comment>
<proteinExistence type="predicted"/>
<evidence type="ECO:0000313" key="6">
    <source>
        <dbReference type="Proteomes" id="UP000824109"/>
    </source>
</evidence>
<evidence type="ECO:0000313" key="5">
    <source>
        <dbReference type="EMBL" id="HIU57202.1"/>
    </source>
</evidence>
<dbReference type="SMART" id="SM00342">
    <property type="entry name" value="HTH_ARAC"/>
    <property type="match status" value="1"/>
</dbReference>
<gene>
    <name evidence="5" type="ORF">IAA61_05245</name>
</gene>
<dbReference type="InterPro" id="IPR037923">
    <property type="entry name" value="HTH-like"/>
</dbReference>
<dbReference type="Gene3D" id="1.10.10.60">
    <property type="entry name" value="Homeodomain-like"/>
    <property type="match status" value="2"/>
</dbReference>
<dbReference type="GO" id="GO:0043565">
    <property type="term" value="F:sequence-specific DNA binding"/>
    <property type="evidence" value="ECO:0007669"/>
    <property type="project" value="InterPro"/>
</dbReference>
<dbReference type="PANTHER" id="PTHR43280:SF2">
    <property type="entry name" value="HTH-TYPE TRANSCRIPTIONAL REGULATOR EXSA"/>
    <property type="match status" value="1"/>
</dbReference>
<dbReference type="InterPro" id="IPR020449">
    <property type="entry name" value="Tscrpt_reg_AraC-type_HTH"/>
</dbReference>
<sequence>MKRTAFSPHDNLYINYLKNTKKHDMPVQHYHDMYEILVMLGGKRYLFCDNYCYTMERGTMAVFKPFEIHYAESRESDFYERYVINFRLEALSPLLSGNELHVLEEKLNSCVIDLTEEQTVLLCRLFKQADECSGLKGFLSEKLLLSAVLLLVMYAAGLSEGAETLSGGTADPQIVSVLKYINEHYRSVVTLDDLSDKVGISKFYLCRRFHEVTGATVMEYLNNVRLTKVHNMLLNTKNSIDDIAFETGFSSAVNLSRAFKKLYGVSPSEFRRTKKKKT</sequence>
<accession>A0A9D1SEZ2</accession>
<evidence type="ECO:0000256" key="1">
    <source>
        <dbReference type="ARBA" id="ARBA00023015"/>
    </source>
</evidence>
<dbReference type="InterPro" id="IPR003313">
    <property type="entry name" value="AraC-bd"/>
</dbReference>
<dbReference type="PRINTS" id="PR00032">
    <property type="entry name" value="HTHARAC"/>
</dbReference>
<dbReference type="AlphaFoldDB" id="A0A9D1SEZ2"/>
<dbReference type="GO" id="GO:0003700">
    <property type="term" value="F:DNA-binding transcription factor activity"/>
    <property type="evidence" value="ECO:0007669"/>
    <property type="project" value="InterPro"/>
</dbReference>
<reference evidence="5" key="1">
    <citation type="submission" date="2020-10" db="EMBL/GenBank/DDBJ databases">
        <authorList>
            <person name="Gilroy R."/>
        </authorList>
    </citation>
    <scope>NUCLEOTIDE SEQUENCE</scope>
    <source>
        <strain evidence="5">USAMLcec3-3695</strain>
    </source>
</reference>
<evidence type="ECO:0000259" key="4">
    <source>
        <dbReference type="PROSITE" id="PS01124"/>
    </source>
</evidence>
<keyword evidence="1" id="KW-0805">Transcription regulation</keyword>
<reference evidence="5" key="2">
    <citation type="journal article" date="2021" name="PeerJ">
        <title>Extensive microbial diversity within the chicken gut microbiome revealed by metagenomics and culture.</title>
        <authorList>
            <person name="Gilroy R."/>
            <person name="Ravi A."/>
            <person name="Getino M."/>
            <person name="Pursley I."/>
            <person name="Horton D.L."/>
            <person name="Alikhan N.F."/>
            <person name="Baker D."/>
            <person name="Gharbi K."/>
            <person name="Hall N."/>
            <person name="Watson M."/>
            <person name="Adriaenssens E.M."/>
            <person name="Foster-Nyarko E."/>
            <person name="Jarju S."/>
            <person name="Secka A."/>
            <person name="Antonio M."/>
            <person name="Oren A."/>
            <person name="Chaudhuri R.R."/>
            <person name="La Ragione R."/>
            <person name="Hildebrand F."/>
            <person name="Pallen M.J."/>
        </authorList>
    </citation>
    <scope>NUCLEOTIDE SEQUENCE</scope>
    <source>
        <strain evidence="5">USAMLcec3-3695</strain>
    </source>
</reference>
<dbReference type="Proteomes" id="UP000824109">
    <property type="component" value="Unassembled WGS sequence"/>
</dbReference>
<evidence type="ECO:0000256" key="2">
    <source>
        <dbReference type="ARBA" id="ARBA00023125"/>
    </source>
</evidence>
<dbReference type="SUPFAM" id="SSF51215">
    <property type="entry name" value="Regulatory protein AraC"/>
    <property type="match status" value="1"/>
</dbReference>
<dbReference type="InterPro" id="IPR018062">
    <property type="entry name" value="HTH_AraC-typ_CS"/>
</dbReference>
<dbReference type="EMBL" id="DVNB01000053">
    <property type="protein sequence ID" value="HIU57202.1"/>
    <property type="molecule type" value="Genomic_DNA"/>
</dbReference>
<protein>
    <submittedName>
        <fullName evidence="5">Helix-turn-helix domain-containing protein</fullName>
    </submittedName>
</protein>